<comment type="caution">
    <text evidence="9">The sequence shown here is derived from an EMBL/GenBank/DDBJ whole genome shotgun (WGS) entry which is preliminary data.</text>
</comment>
<reference evidence="9 10" key="1">
    <citation type="journal article" date="2020" name="Fungal Divers.">
        <title>Resolving the Mortierellaceae phylogeny through synthesis of multi-gene phylogenetics and phylogenomics.</title>
        <authorList>
            <person name="Vandepol N."/>
            <person name="Liber J."/>
            <person name="Desiro A."/>
            <person name="Na H."/>
            <person name="Kennedy M."/>
            <person name="Barry K."/>
            <person name="Grigoriev I.V."/>
            <person name="Miller A.N."/>
            <person name="O'Donnell K."/>
            <person name="Stajich J.E."/>
            <person name="Bonito G."/>
        </authorList>
    </citation>
    <scope>NUCLEOTIDE SEQUENCE [LARGE SCALE GENOMIC DNA]</scope>
    <source>
        <strain evidence="9 10">AD045</strain>
    </source>
</reference>
<feature type="transmembrane region" description="Helical" evidence="6">
    <location>
        <begin position="6"/>
        <end position="31"/>
    </location>
</feature>
<dbReference type="Pfam" id="PF08660">
    <property type="entry name" value="Alg14"/>
    <property type="match status" value="2"/>
</dbReference>
<dbReference type="GO" id="GO:0004386">
    <property type="term" value="F:helicase activity"/>
    <property type="evidence" value="ECO:0007669"/>
    <property type="project" value="UniProtKB-KW"/>
</dbReference>
<dbReference type="InterPro" id="IPR001650">
    <property type="entry name" value="Helicase_C-like"/>
</dbReference>
<evidence type="ECO:0000313" key="10">
    <source>
        <dbReference type="Proteomes" id="UP001194696"/>
    </source>
</evidence>
<dbReference type="InterPro" id="IPR011545">
    <property type="entry name" value="DEAD/DEAH_box_helicase_dom"/>
</dbReference>
<name>A0ABQ7JM45_9FUNG</name>
<dbReference type="Proteomes" id="UP001194696">
    <property type="component" value="Unassembled WGS sequence"/>
</dbReference>
<keyword evidence="2" id="KW-0378">Hydrolase</keyword>
<keyword evidence="3 9" id="KW-0347">Helicase</keyword>
<keyword evidence="1" id="KW-0547">Nucleotide-binding</keyword>
<dbReference type="InterPro" id="IPR013969">
    <property type="entry name" value="Oligosacch_biosynth_Alg14"/>
</dbReference>
<keyword evidence="6" id="KW-0812">Transmembrane</keyword>
<dbReference type="InterPro" id="IPR014001">
    <property type="entry name" value="Helicase_ATP-bd"/>
</dbReference>
<evidence type="ECO:0000256" key="5">
    <source>
        <dbReference type="SAM" id="MobiDB-lite"/>
    </source>
</evidence>
<accession>A0ABQ7JM45</accession>
<evidence type="ECO:0000256" key="3">
    <source>
        <dbReference type="ARBA" id="ARBA00022806"/>
    </source>
</evidence>
<dbReference type="SMART" id="SM00490">
    <property type="entry name" value="HELICc"/>
    <property type="match status" value="1"/>
</dbReference>
<keyword evidence="4" id="KW-0067">ATP-binding</keyword>
<dbReference type="PROSITE" id="PS51192">
    <property type="entry name" value="HELICASE_ATP_BIND_1"/>
    <property type="match status" value="1"/>
</dbReference>
<sequence length="1091" mass="118072">MGAVNIAVAALITAALIGIPLIIVLTSRLWYSLPQNRHRHTTPSTTTTTRPATCTITIFLGSGGHTAEMLQLVSGLDCAHYTPRHYVVGWDDNSSVEKVHKLEAILALRRTTIARDGNRTGAGAGAKAGEEPDVVAENVMTSDTKSSGECAYAVHRIPRSRHVHQSMLTTPFTLAKSLFVAMPLIKRLTCLPNSEAHSMARTARTPLTDTESYSRRSVLLMNGPGTCLALALAVIGARMAGVPDDQTPDLVFVESFARVKTLSLAASAIYAKRTPRPKQRVVKEQKLKAARNSPATSGLAAHKARFGGKSPSDDQIVKSKARQWKMTDKVNGSPALATAAPRKRVMSTSISVTSLEKGSRNPQFEHSFAPGFASAYRAKAARGAQLKTGNAGRDKAAAAERTLIEAGAKRKSGPKVRGFVPVRFALKPIASDVNLNLVSTRKIAASKYALYAQSGSGSTAKTSGSTAEGQEPVFAQTQGTVQDMMQKVANSRFQSMGLHQDVEKGVLELLAKSAGGSRSTTPPAPELDLTGIKPTEIQAMSIPASIDPNKKSPYTLCAAETGSGKTLAYLLPVLHDLKTQEDKAVRAFQDEGGIDEEGSKVRALNTIRQYNQPRAIILLPSRELVAQVSGILKDLSHTVKLRTLTLSHAMSPKSVFQRLASGPVDIVVATPTSLLDYLPRDSARSSTRETNQRDEEERKFRGNANMLEENRLSLASLRYLVIDEADSMFDRGFGTEVAKIVQKAKAVVSKTEGPAKITVVSATLPKKVSDTLDETLPEMLKITTPSLHKSLPGLHQTFLDLKPYFGNRPKAILDILAKQQQVQAAIPGGKRRKENTLIFCNTKHSCEILHEHLKSNKVHGVLGVLHGDATNRDEILRQFTDDGYNPPVPASQKSSALSSATVGGKILISTDIASRGVDTTAVQHVVLYDFPVTIVDYLHRVGRTARGGRGGRATSLVGRKDRNMAERIMIGIRLGKSPNCYHCIQNVVPKVENCTSLSPKQYATLEKVMYGVRLYETSSVYATVDPAGYSCLFSLMWDVVHYKAQLWSHCLDPVASCSWNEMMLYMGLIPRIAAVYGATNVPAQTLVDAPK</sequence>
<dbReference type="Pfam" id="PF00271">
    <property type="entry name" value="Helicase_C"/>
    <property type="match status" value="1"/>
</dbReference>
<feature type="domain" description="Helicase ATP-binding" evidence="7">
    <location>
        <begin position="546"/>
        <end position="782"/>
    </location>
</feature>
<feature type="domain" description="Helicase C-terminal" evidence="8">
    <location>
        <begin position="821"/>
        <end position="995"/>
    </location>
</feature>
<dbReference type="PANTHER" id="PTHR47960">
    <property type="entry name" value="DEAD-BOX ATP-DEPENDENT RNA HELICASE 50"/>
    <property type="match status" value="1"/>
</dbReference>
<keyword evidence="10" id="KW-1185">Reference proteome</keyword>
<keyword evidence="6" id="KW-0472">Membrane</keyword>
<feature type="region of interest" description="Disordered" evidence="5">
    <location>
        <begin position="276"/>
        <end position="314"/>
    </location>
</feature>
<dbReference type="EMBL" id="JAAAIM010001257">
    <property type="protein sequence ID" value="KAG0280545.1"/>
    <property type="molecule type" value="Genomic_DNA"/>
</dbReference>
<evidence type="ECO:0000259" key="8">
    <source>
        <dbReference type="PROSITE" id="PS51194"/>
    </source>
</evidence>
<dbReference type="PROSITE" id="PS51194">
    <property type="entry name" value="HELICASE_CTER"/>
    <property type="match status" value="1"/>
</dbReference>
<evidence type="ECO:0000256" key="4">
    <source>
        <dbReference type="ARBA" id="ARBA00022840"/>
    </source>
</evidence>
<gene>
    <name evidence="9" type="primary">MRH4</name>
    <name evidence="9" type="ORF">BGZ96_001526</name>
</gene>
<evidence type="ECO:0000256" key="2">
    <source>
        <dbReference type="ARBA" id="ARBA00022801"/>
    </source>
</evidence>
<evidence type="ECO:0000256" key="1">
    <source>
        <dbReference type="ARBA" id="ARBA00022741"/>
    </source>
</evidence>
<protein>
    <submittedName>
        <fullName evidence="9">RNA helicase</fullName>
    </submittedName>
</protein>
<organism evidence="9 10">
    <name type="scientific">Linnemannia gamsii</name>
    <dbReference type="NCBI Taxonomy" id="64522"/>
    <lineage>
        <taxon>Eukaryota</taxon>
        <taxon>Fungi</taxon>
        <taxon>Fungi incertae sedis</taxon>
        <taxon>Mucoromycota</taxon>
        <taxon>Mortierellomycotina</taxon>
        <taxon>Mortierellomycetes</taxon>
        <taxon>Mortierellales</taxon>
        <taxon>Mortierellaceae</taxon>
        <taxon>Linnemannia</taxon>
    </lineage>
</organism>
<keyword evidence="6" id="KW-1133">Transmembrane helix</keyword>
<dbReference type="Pfam" id="PF00270">
    <property type="entry name" value="DEAD"/>
    <property type="match status" value="1"/>
</dbReference>
<dbReference type="SUPFAM" id="SSF52540">
    <property type="entry name" value="P-loop containing nucleoside triphosphate hydrolases"/>
    <property type="match status" value="1"/>
</dbReference>
<evidence type="ECO:0000313" key="9">
    <source>
        <dbReference type="EMBL" id="KAG0280545.1"/>
    </source>
</evidence>
<evidence type="ECO:0000259" key="7">
    <source>
        <dbReference type="PROSITE" id="PS51192"/>
    </source>
</evidence>
<dbReference type="Gene3D" id="3.40.50.300">
    <property type="entry name" value="P-loop containing nucleotide triphosphate hydrolases"/>
    <property type="match status" value="2"/>
</dbReference>
<feature type="region of interest" description="Disordered" evidence="5">
    <location>
        <begin position="679"/>
        <end position="698"/>
    </location>
</feature>
<evidence type="ECO:0000256" key="6">
    <source>
        <dbReference type="SAM" id="Phobius"/>
    </source>
</evidence>
<dbReference type="SMART" id="SM00487">
    <property type="entry name" value="DEXDc"/>
    <property type="match status" value="1"/>
</dbReference>
<proteinExistence type="predicted"/>
<dbReference type="InterPro" id="IPR027417">
    <property type="entry name" value="P-loop_NTPase"/>
</dbReference>